<proteinExistence type="inferred from homology"/>
<dbReference type="PROSITE" id="PS00503">
    <property type="entry name" value="PECTINESTERASE_2"/>
    <property type="match status" value="1"/>
</dbReference>
<dbReference type="PANTHER" id="PTHR31321:SF73">
    <property type="entry name" value="PECTINESTERASE 14-RELATED"/>
    <property type="match status" value="1"/>
</dbReference>
<feature type="domain" description="Pectinesterase catalytic" evidence="9">
    <location>
        <begin position="49"/>
        <end position="252"/>
    </location>
</feature>
<dbReference type="UniPathway" id="UPA00545">
    <property type="reaction ID" value="UER00823"/>
</dbReference>
<dbReference type="Pfam" id="PF01095">
    <property type="entry name" value="Pectinesterase"/>
    <property type="match status" value="1"/>
</dbReference>
<dbReference type="SMR" id="A0A0D3BRF0"/>
<evidence type="ECO:0000313" key="11">
    <source>
        <dbReference type="Proteomes" id="UP000032141"/>
    </source>
</evidence>
<comment type="similarity">
    <text evidence="2">Belongs to the pectinesterase family.</text>
</comment>
<keyword evidence="5 8" id="KW-0063">Aspartyl esterase</keyword>
<dbReference type="Gene3D" id="2.160.20.10">
    <property type="entry name" value="Single-stranded right-handed beta-helix, Pectin lyase-like"/>
    <property type="match status" value="1"/>
</dbReference>
<evidence type="ECO:0000256" key="4">
    <source>
        <dbReference type="ARBA" id="ARBA00022801"/>
    </source>
</evidence>
<evidence type="ECO:0000256" key="2">
    <source>
        <dbReference type="ARBA" id="ARBA00008891"/>
    </source>
</evidence>
<dbReference type="GO" id="GO:0045490">
    <property type="term" value="P:pectin catabolic process"/>
    <property type="evidence" value="ECO:0007669"/>
    <property type="project" value="UniProtKB-UniRule"/>
</dbReference>
<dbReference type="PANTHER" id="PTHR31321">
    <property type="entry name" value="ACYL-COA THIOESTER HYDROLASE YBHC-RELATED"/>
    <property type="match status" value="1"/>
</dbReference>
<dbReference type="InterPro" id="IPR011050">
    <property type="entry name" value="Pectin_lyase_fold/virulence"/>
</dbReference>
<evidence type="ECO:0000256" key="3">
    <source>
        <dbReference type="ARBA" id="ARBA00013229"/>
    </source>
</evidence>
<feature type="signal peptide" evidence="8">
    <location>
        <begin position="1"/>
        <end position="19"/>
    </location>
</feature>
<dbReference type="OMA" id="NTIGCIT"/>
<dbReference type="EnsemblPlants" id="Bo4g031260.1">
    <property type="protein sequence ID" value="Bo4g031260.1"/>
    <property type="gene ID" value="Bo4g031260"/>
</dbReference>
<dbReference type="Gramene" id="Bo4g031260.1">
    <property type="protein sequence ID" value="Bo4g031260.1"/>
    <property type="gene ID" value="Bo4g031260"/>
</dbReference>
<dbReference type="Proteomes" id="UP000032141">
    <property type="component" value="Chromosome C4"/>
</dbReference>
<evidence type="ECO:0000313" key="10">
    <source>
        <dbReference type="EnsemblPlants" id="Bo4g031260.1"/>
    </source>
</evidence>
<dbReference type="SUPFAM" id="SSF51126">
    <property type="entry name" value="Pectin lyase-like"/>
    <property type="match status" value="1"/>
</dbReference>
<evidence type="ECO:0000256" key="1">
    <source>
        <dbReference type="ARBA" id="ARBA00005184"/>
    </source>
</evidence>
<comment type="catalytic activity">
    <reaction evidence="6 8">
        <text>[(1-&gt;4)-alpha-D-galacturonosyl methyl ester](n) + n H2O = [(1-&gt;4)-alpha-D-galacturonosyl](n) + n methanol + n H(+)</text>
        <dbReference type="Rhea" id="RHEA:22380"/>
        <dbReference type="Rhea" id="RHEA-COMP:14570"/>
        <dbReference type="Rhea" id="RHEA-COMP:14573"/>
        <dbReference type="ChEBI" id="CHEBI:15377"/>
        <dbReference type="ChEBI" id="CHEBI:15378"/>
        <dbReference type="ChEBI" id="CHEBI:17790"/>
        <dbReference type="ChEBI" id="CHEBI:140522"/>
        <dbReference type="ChEBI" id="CHEBI:140523"/>
        <dbReference type="EC" id="3.1.1.11"/>
    </reaction>
</comment>
<evidence type="ECO:0000256" key="8">
    <source>
        <dbReference type="RuleBase" id="RU000589"/>
    </source>
</evidence>
<dbReference type="InterPro" id="IPR033131">
    <property type="entry name" value="Pectinesterase_Asp_AS"/>
</dbReference>
<evidence type="ECO:0000256" key="7">
    <source>
        <dbReference type="PROSITE-ProRule" id="PRU10040"/>
    </source>
</evidence>
<dbReference type="GO" id="GO:0030599">
    <property type="term" value="F:pectinesterase activity"/>
    <property type="evidence" value="ECO:0007669"/>
    <property type="project" value="UniProtKB-UniRule"/>
</dbReference>
<dbReference type="eggNOG" id="ENOG502QUTX">
    <property type="taxonomic scope" value="Eukaryota"/>
</dbReference>
<reference evidence="10" key="2">
    <citation type="submission" date="2015-03" db="UniProtKB">
        <authorList>
            <consortium name="EnsemblPlants"/>
        </authorList>
    </citation>
    <scope>IDENTIFICATION</scope>
</reference>
<dbReference type="InterPro" id="IPR012334">
    <property type="entry name" value="Pectin_lyas_fold"/>
</dbReference>
<dbReference type="InterPro" id="IPR000070">
    <property type="entry name" value="Pectinesterase_cat"/>
</dbReference>
<dbReference type="AlphaFoldDB" id="A0A0D3BRF0"/>
<evidence type="ECO:0000259" key="9">
    <source>
        <dbReference type="Pfam" id="PF01095"/>
    </source>
</evidence>
<reference evidence="10 11" key="1">
    <citation type="journal article" date="2014" name="Genome Biol.">
        <title>Transcriptome and methylome profiling reveals relics of genome dominance in the mesopolyploid Brassica oleracea.</title>
        <authorList>
            <person name="Parkin I.A."/>
            <person name="Koh C."/>
            <person name="Tang H."/>
            <person name="Robinson S.J."/>
            <person name="Kagale S."/>
            <person name="Clarke W.E."/>
            <person name="Town C.D."/>
            <person name="Nixon J."/>
            <person name="Krishnakumar V."/>
            <person name="Bidwell S.L."/>
            <person name="Denoeud F."/>
            <person name="Belcram H."/>
            <person name="Links M.G."/>
            <person name="Just J."/>
            <person name="Clarke C."/>
            <person name="Bender T."/>
            <person name="Huebert T."/>
            <person name="Mason A.S."/>
            <person name="Pires J.C."/>
            <person name="Barker G."/>
            <person name="Moore J."/>
            <person name="Walley P.G."/>
            <person name="Manoli S."/>
            <person name="Batley J."/>
            <person name="Edwards D."/>
            <person name="Nelson M.N."/>
            <person name="Wang X."/>
            <person name="Paterson A.H."/>
            <person name="King G."/>
            <person name="Bancroft I."/>
            <person name="Chalhoub B."/>
            <person name="Sharpe A.G."/>
        </authorList>
    </citation>
    <scope>NUCLEOTIDE SEQUENCE</scope>
    <source>
        <strain evidence="10 11">cv. TO1000</strain>
    </source>
</reference>
<feature type="active site" evidence="7">
    <location>
        <position position="200"/>
    </location>
</feature>
<sequence>MSTFIFFFVLLSMISPSQQTFYHGQDDHNPPNCDHFSNFTTNGYLVFKVSSKGCGDFTKVQDAIDAITPSSQVKNLILIDFGIYMERVLVPSNKMNIVMQGMGYLTTSIEWNNTAASSNGTFSSFSVGIFGDSFKAFNISFKNNAPAPNPGAKDEQGLSLRVSGDKVAFFGCGFYGNQDTLLDQQGRHFFKECFIEGSIDFIFGNARSLYQDCIIHSVAKENTLGCITANGKEAINNQTGFSFVNCVVKVAKSGWDVHGGLIPQLSSPGHACPELCLLMVGMTWEILQAKGQFTMENTGAMDLERITVKGFPMRRNSVMLKPPLSPASSLLMATNGSRAEHLKTTPKLLI</sequence>
<dbReference type="EC" id="3.1.1.11" evidence="3 8"/>
<dbReference type="STRING" id="109376.A0A0D3BRF0"/>
<organism evidence="10 11">
    <name type="scientific">Brassica oleracea var. oleracea</name>
    <dbReference type="NCBI Taxonomy" id="109376"/>
    <lineage>
        <taxon>Eukaryota</taxon>
        <taxon>Viridiplantae</taxon>
        <taxon>Streptophyta</taxon>
        <taxon>Embryophyta</taxon>
        <taxon>Tracheophyta</taxon>
        <taxon>Spermatophyta</taxon>
        <taxon>Magnoliopsida</taxon>
        <taxon>eudicotyledons</taxon>
        <taxon>Gunneridae</taxon>
        <taxon>Pentapetalae</taxon>
        <taxon>rosids</taxon>
        <taxon>malvids</taxon>
        <taxon>Brassicales</taxon>
        <taxon>Brassicaceae</taxon>
        <taxon>Brassiceae</taxon>
        <taxon>Brassica</taxon>
    </lineage>
</organism>
<comment type="pathway">
    <text evidence="1 8">Glycan metabolism; pectin degradation; 2-dehydro-3-deoxy-D-gluconate from pectin: step 1/5.</text>
</comment>
<evidence type="ECO:0000256" key="5">
    <source>
        <dbReference type="ARBA" id="ARBA00023085"/>
    </source>
</evidence>
<keyword evidence="8" id="KW-0732">Signal</keyword>
<dbReference type="GO" id="GO:0042545">
    <property type="term" value="P:cell wall modification"/>
    <property type="evidence" value="ECO:0007669"/>
    <property type="project" value="UniProtKB-UniRule"/>
</dbReference>
<accession>A0A0D3BRF0</accession>
<keyword evidence="4 8" id="KW-0378">Hydrolase</keyword>
<name>A0A0D3BRF0_BRAOL</name>
<evidence type="ECO:0000256" key="6">
    <source>
        <dbReference type="ARBA" id="ARBA00047928"/>
    </source>
</evidence>
<keyword evidence="11" id="KW-1185">Reference proteome</keyword>
<feature type="chain" id="PRO_5005113108" description="Pectinesterase" evidence="8">
    <location>
        <begin position="20"/>
        <end position="350"/>
    </location>
</feature>
<protein>
    <recommendedName>
        <fullName evidence="3 8">Pectinesterase</fullName>
        <ecNumber evidence="3 8">3.1.1.11</ecNumber>
    </recommendedName>
</protein>
<dbReference type="HOGENOM" id="CLU_793094_0_0_1"/>